<reference evidence="5 6" key="1">
    <citation type="submission" date="2021-04" db="EMBL/GenBank/DDBJ databases">
        <title>Magnetospirillum sulfuroxidans sp. nov., a facultative chemolithoautotrophic sulfur-oxidizing alphaproteobacterium isolated from freshwater sediment and proposals for Paramagetospirillum gen. nov., and Magnetospirillaceae fam. nov.</title>
        <authorList>
            <person name="Koziaeva V."/>
            <person name="Geelhoed J.S."/>
            <person name="Sorokin D.Y."/>
            <person name="Grouzdev D.S."/>
        </authorList>
    </citation>
    <scope>NUCLEOTIDE SEQUENCE [LARGE SCALE GENOMIC DNA]</scope>
    <source>
        <strain evidence="5 6">J10</strain>
    </source>
</reference>
<dbReference type="Proteomes" id="UP000680714">
    <property type="component" value="Unassembled WGS sequence"/>
</dbReference>
<dbReference type="Gene3D" id="3.10.20.10">
    <property type="match status" value="1"/>
</dbReference>
<evidence type="ECO:0000256" key="1">
    <source>
        <dbReference type="ARBA" id="ARBA00022490"/>
    </source>
</evidence>
<dbReference type="PANTHER" id="PTHR30592:SF1">
    <property type="entry name" value="SULFUR CARRIER PROTEIN FDHD"/>
    <property type="match status" value="1"/>
</dbReference>
<dbReference type="Gene3D" id="3.40.140.10">
    <property type="entry name" value="Cytidine Deaminase, domain 2"/>
    <property type="match status" value="1"/>
</dbReference>
<comment type="function">
    <text evidence="3">Required for formate dehydrogenase (FDH) activity. Acts as a sulfur carrier protein that transfers sulfur from IscS to the molybdenum cofactor prior to its insertion into FDH.</text>
</comment>
<evidence type="ECO:0000256" key="3">
    <source>
        <dbReference type="HAMAP-Rule" id="MF_00187"/>
    </source>
</evidence>
<protein>
    <recommendedName>
        <fullName evidence="3">Sulfur carrier protein FdhD</fullName>
    </recommendedName>
</protein>
<dbReference type="HAMAP" id="MF_00187">
    <property type="entry name" value="FdhD"/>
    <property type="match status" value="1"/>
</dbReference>
<proteinExistence type="inferred from homology"/>
<dbReference type="PANTHER" id="PTHR30592">
    <property type="entry name" value="FORMATE DEHYDROGENASE"/>
    <property type="match status" value="1"/>
</dbReference>
<name>A0ABS5I6X4_9PROT</name>
<keyword evidence="6" id="KW-1185">Reference proteome</keyword>
<keyword evidence="2 3" id="KW-0501">Molybdenum cofactor biosynthesis</keyword>
<evidence type="ECO:0000313" key="6">
    <source>
        <dbReference type="Proteomes" id="UP000680714"/>
    </source>
</evidence>
<dbReference type="InterPro" id="IPR003786">
    <property type="entry name" value="FdhD"/>
</dbReference>
<dbReference type="RefSeq" id="WP_211545684.1">
    <property type="nucleotide sequence ID" value="NZ_JAGTUF010000001.1"/>
</dbReference>
<comment type="similarity">
    <text evidence="3">Belongs to the FdhD family.</text>
</comment>
<evidence type="ECO:0000256" key="4">
    <source>
        <dbReference type="SAM" id="MobiDB-lite"/>
    </source>
</evidence>
<dbReference type="InterPro" id="IPR016193">
    <property type="entry name" value="Cytidine_deaminase-like"/>
</dbReference>
<dbReference type="SUPFAM" id="SSF53927">
    <property type="entry name" value="Cytidine deaminase-like"/>
    <property type="match status" value="1"/>
</dbReference>
<comment type="subcellular location">
    <subcellularLocation>
        <location evidence="3">Cytoplasm</location>
    </subcellularLocation>
</comment>
<comment type="caution">
    <text evidence="3">Lacks conserved residue(s) required for the propagation of feature annotation.</text>
</comment>
<evidence type="ECO:0000313" key="5">
    <source>
        <dbReference type="EMBL" id="MBR9970170.1"/>
    </source>
</evidence>
<dbReference type="Pfam" id="PF02634">
    <property type="entry name" value="FdhD-NarQ"/>
    <property type="match status" value="1"/>
</dbReference>
<feature type="region of interest" description="Disordered" evidence="4">
    <location>
        <begin position="1"/>
        <end position="22"/>
    </location>
</feature>
<organism evidence="5 6">
    <name type="scientific">Magnetospirillum sulfuroxidans</name>
    <dbReference type="NCBI Taxonomy" id="611300"/>
    <lineage>
        <taxon>Bacteria</taxon>
        <taxon>Pseudomonadati</taxon>
        <taxon>Pseudomonadota</taxon>
        <taxon>Alphaproteobacteria</taxon>
        <taxon>Rhodospirillales</taxon>
        <taxon>Rhodospirillaceae</taxon>
        <taxon>Magnetospirillum</taxon>
    </lineage>
</organism>
<evidence type="ECO:0000256" key="2">
    <source>
        <dbReference type="ARBA" id="ARBA00023150"/>
    </source>
</evidence>
<comment type="caution">
    <text evidence="5">The sequence shown here is derived from an EMBL/GenBank/DDBJ whole genome shotgun (WGS) entry which is preliminary data.</text>
</comment>
<accession>A0ABS5I6X4</accession>
<dbReference type="NCBIfam" id="TIGR00129">
    <property type="entry name" value="fdhD_narQ"/>
    <property type="match status" value="1"/>
</dbReference>
<keyword evidence="1 3" id="KW-0963">Cytoplasm</keyword>
<dbReference type="PIRSF" id="PIRSF015626">
    <property type="entry name" value="FdhD"/>
    <property type="match status" value="1"/>
</dbReference>
<dbReference type="EMBL" id="JAGTUF010000001">
    <property type="protein sequence ID" value="MBR9970170.1"/>
    <property type="molecule type" value="Genomic_DNA"/>
</dbReference>
<feature type="active site" description="Cysteine persulfide intermediate" evidence="3">
    <location>
        <position position="129"/>
    </location>
</feature>
<sequence>MTRPPTIPDPDDAPAAEAGPRDCSVAARGTSYRTLAVTEPVEWQLPEEEPVALVYNRRSFAVMLASPADLDDFGLGFSLSERIIANAAEMREIKVQRLEAGLSVQMMIPSMRAAALMGRRRAIEGRSGCGLCGIESLEALRQPLSPVTAPTVTAAAIARGLEELREHQPMRARNYSVHGAAWCDRQGNIVLAREDVGRHSALDKLIGAMSRAGLESADGFAVLSSRCGFELVQKATAVGIGLLASVSAPTTMALSMARQAGMSLAVSARGKAVVLLDR</sequence>
<gene>
    <name evidence="3 5" type="primary">fdhD</name>
    <name evidence="5" type="ORF">KEC16_00400</name>
</gene>